<name>A0A9P6W0P3_RHOMI</name>
<keyword evidence="4" id="KW-0378">Hydrolase</keyword>
<evidence type="ECO:0000256" key="3">
    <source>
        <dbReference type="ARBA" id="ARBA00022729"/>
    </source>
</evidence>
<proteinExistence type="inferred from homology"/>
<dbReference type="OrthoDB" id="2130629at2759"/>
<dbReference type="GO" id="GO:0070008">
    <property type="term" value="F:serine-type exopeptidase activity"/>
    <property type="evidence" value="ECO:0007669"/>
    <property type="project" value="InterPro"/>
</dbReference>
<sequence length="616" mass="68915">MSPDFRLFARVYALSLAMRVLVLPTLLIAWLTVAGAATIAPSRPHNLAAADLLRKGSSPSLPIGLYRHLQRAEDTAKRDQEYALRTSTSQLHFQAGETSTRRFGPHAFKQKVSHVDGENGSKEWHQRYWFDATFYKPGGPVYLLDGGETSGEDRIPFLETGILRILAEATGGLGVILEHRYYGESFPVERLDTDSLRFLTTEESLRDSAYFAQTVVFPGLEAHNLSSSNVPWIYYGGSYAGAKSAFARKLFPEVFWGALASSAVTTAIEDFHDYYTPIMQHGPPECIAYLQNHTELIDSLLELKMPFITSRLKGAFGLGNITSDADFVNALAIPLGSWQARNWDPAVGSTRFFEFCDALTPPTNDGNLKNSTSLTASLFPSLPSDPKKALESLQGYANYVSEHVAPLCPPDATQDECFGTDEYGGDSLEEAPWKSWSYQFCTEWGYFIGHPPSPEETSIVSRLLDIDYTSKICRLAFPKGKVNRVPSRPNVTAVNQYGSYNLSYSRLAFIDGSEDPWLYATPHSPLAPHHGHRLDTLDQPFKLIPGGVHHWDQNGSADLRRESEPKAIRRVHVEEVQFVQSWLREWKESRKWRWEEVAGSGVAGSEKRRRIDLLRG</sequence>
<dbReference type="InterPro" id="IPR029058">
    <property type="entry name" value="AB_hydrolase_fold"/>
</dbReference>
<dbReference type="Proteomes" id="UP000777482">
    <property type="component" value="Unassembled WGS sequence"/>
</dbReference>
<evidence type="ECO:0000256" key="4">
    <source>
        <dbReference type="ARBA" id="ARBA00022801"/>
    </source>
</evidence>
<evidence type="ECO:0008006" key="8">
    <source>
        <dbReference type="Google" id="ProtNLM"/>
    </source>
</evidence>
<gene>
    <name evidence="6" type="ORF">C6P46_005553</name>
</gene>
<dbReference type="GO" id="GO:0006508">
    <property type="term" value="P:proteolysis"/>
    <property type="evidence" value="ECO:0007669"/>
    <property type="project" value="UniProtKB-KW"/>
</dbReference>
<keyword evidence="5" id="KW-0325">Glycoprotein</keyword>
<protein>
    <recommendedName>
        <fullName evidence="8">Extracelular serine carboxypeptidase</fullName>
    </recommendedName>
</protein>
<dbReference type="Pfam" id="PF05577">
    <property type="entry name" value="Peptidase_S28"/>
    <property type="match status" value="2"/>
</dbReference>
<evidence type="ECO:0000313" key="7">
    <source>
        <dbReference type="Proteomes" id="UP000777482"/>
    </source>
</evidence>
<comment type="caution">
    <text evidence="6">The sequence shown here is derived from an EMBL/GenBank/DDBJ whole genome shotgun (WGS) entry which is preliminary data.</text>
</comment>
<evidence type="ECO:0000256" key="5">
    <source>
        <dbReference type="ARBA" id="ARBA00023180"/>
    </source>
</evidence>
<dbReference type="GO" id="GO:0008239">
    <property type="term" value="F:dipeptidyl-peptidase activity"/>
    <property type="evidence" value="ECO:0007669"/>
    <property type="project" value="TreeGrafter"/>
</dbReference>
<keyword evidence="2" id="KW-0645">Protease</keyword>
<dbReference type="PANTHER" id="PTHR11010:SF117">
    <property type="entry name" value="SERINE PROTEASE 16"/>
    <property type="match status" value="1"/>
</dbReference>
<dbReference type="AlphaFoldDB" id="A0A9P6W0P3"/>
<evidence type="ECO:0000256" key="1">
    <source>
        <dbReference type="ARBA" id="ARBA00011079"/>
    </source>
</evidence>
<keyword evidence="7" id="KW-1185">Reference proteome</keyword>
<accession>A0A9P6W0P3</accession>
<comment type="similarity">
    <text evidence="1">Belongs to the peptidase S28 family.</text>
</comment>
<dbReference type="SUPFAM" id="SSF53474">
    <property type="entry name" value="alpha/beta-Hydrolases"/>
    <property type="match status" value="1"/>
</dbReference>
<dbReference type="Gene3D" id="3.40.50.1820">
    <property type="entry name" value="alpha/beta hydrolase"/>
    <property type="match status" value="2"/>
</dbReference>
<evidence type="ECO:0000256" key="2">
    <source>
        <dbReference type="ARBA" id="ARBA00022670"/>
    </source>
</evidence>
<evidence type="ECO:0000313" key="6">
    <source>
        <dbReference type="EMBL" id="KAG0658933.1"/>
    </source>
</evidence>
<organism evidence="6 7">
    <name type="scientific">Rhodotorula mucilaginosa</name>
    <name type="common">Yeast</name>
    <name type="synonym">Rhodotorula rubra</name>
    <dbReference type="NCBI Taxonomy" id="5537"/>
    <lineage>
        <taxon>Eukaryota</taxon>
        <taxon>Fungi</taxon>
        <taxon>Dikarya</taxon>
        <taxon>Basidiomycota</taxon>
        <taxon>Pucciniomycotina</taxon>
        <taxon>Microbotryomycetes</taxon>
        <taxon>Sporidiobolales</taxon>
        <taxon>Sporidiobolaceae</taxon>
        <taxon>Rhodotorula</taxon>
    </lineage>
</organism>
<keyword evidence="3" id="KW-0732">Signal</keyword>
<reference evidence="6 7" key="1">
    <citation type="submission" date="2020-11" db="EMBL/GenBank/DDBJ databases">
        <title>Kefir isolates.</title>
        <authorList>
            <person name="Marcisauskas S."/>
            <person name="Kim Y."/>
            <person name="Blasche S."/>
        </authorList>
    </citation>
    <scope>NUCLEOTIDE SEQUENCE [LARGE SCALE GENOMIC DNA]</scope>
    <source>
        <strain evidence="6 7">KR</strain>
    </source>
</reference>
<dbReference type="EMBL" id="PUHQ01000060">
    <property type="protein sequence ID" value="KAG0658933.1"/>
    <property type="molecule type" value="Genomic_DNA"/>
</dbReference>
<dbReference type="PANTHER" id="PTHR11010">
    <property type="entry name" value="PROTEASE S28 PRO-X CARBOXYPEPTIDASE-RELATED"/>
    <property type="match status" value="1"/>
</dbReference>
<dbReference type="InterPro" id="IPR008758">
    <property type="entry name" value="Peptidase_S28"/>
</dbReference>